<evidence type="ECO:0000259" key="1">
    <source>
        <dbReference type="Pfam" id="PF00535"/>
    </source>
</evidence>
<reference evidence="2" key="1">
    <citation type="submission" date="2018-05" db="EMBL/GenBank/DDBJ databases">
        <authorList>
            <person name="Lanie J.A."/>
            <person name="Ng W.-L."/>
            <person name="Kazmierczak K.M."/>
            <person name="Andrzejewski T.M."/>
            <person name="Davidsen T.M."/>
            <person name="Wayne K.J."/>
            <person name="Tettelin H."/>
            <person name="Glass J.I."/>
            <person name="Rusch D."/>
            <person name="Podicherti R."/>
            <person name="Tsui H.-C.T."/>
            <person name="Winkler M.E."/>
        </authorList>
    </citation>
    <scope>NUCLEOTIDE SEQUENCE</scope>
</reference>
<dbReference type="Pfam" id="PF00535">
    <property type="entry name" value="Glycos_transf_2"/>
    <property type="match status" value="1"/>
</dbReference>
<dbReference type="EMBL" id="UINC01094005">
    <property type="protein sequence ID" value="SVC48883.1"/>
    <property type="molecule type" value="Genomic_DNA"/>
</dbReference>
<sequence>VVRDAPLFSVVVPAFNREDHIGSCLASVEAQGFGNLEVVVVDDASVDDTVAVAESSSRGLDVRVLVNEVNRERAYSRNRGAAEARGRYLVFLDSDDVLQPGALRRAAEFIAEDQSRRFFFQVLRVVDESGRTVYQPRVGPGSMSRVLAEGNPLSCSGVYVERELFLRHRFDESRELVRSEDWHCWIRVAAEQ</sequence>
<dbReference type="AlphaFoldDB" id="A0A382MIQ5"/>
<dbReference type="InterPro" id="IPR029044">
    <property type="entry name" value="Nucleotide-diphossugar_trans"/>
</dbReference>
<proteinExistence type="predicted"/>
<dbReference type="InterPro" id="IPR050834">
    <property type="entry name" value="Glycosyltransf_2"/>
</dbReference>
<dbReference type="PANTHER" id="PTHR43685">
    <property type="entry name" value="GLYCOSYLTRANSFERASE"/>
    <property type="match status" value="1"/>
</dbReference>
<dbReference type="PANTHER" id="PTHR43685:SF11">
    <property type="entry name" value="GLYCOSYLTRANSFERASE TAGX-RELATED"/>
    <property type="match status" value="1"/>
</dbReference>
<feature type="domain" description="Glycosyltransferase 2-like" evidence="1">
    <location>
        <begin position="9"/>
        <end position="137"/>
    </location>
</feature>
<organism evidence="2">
    <name type="scientific">marine metagenome</name>
    <dbReference type="NCBI Taxonomy" id="408172"/>
    <lineage>
        <taxon>unclassified sequences</taxon>
        <taxon>metagenomes</taxon>
        <taxon>ecological metagenomes</taxon>
    </lineage>
</organism>
<dbReference type="CDD" id="cd00761">
    <property type="entry name" value="Glyco_tranf_GTA_type"/>
    <property type="match status" value="1"/>
</dbReference>
<protein>
    <recommendedName>
        <fullName evidence="1">Glycosyltransferase 2-like domain-containing protein</fullName>
    </recommendedName>
</protein>
<name>A0A382MIQ5_9ZZZZ</name>
<dbReference type="SUPFAM" id="SSF53448">
    <property type="entry name" value="Nucleotide-diphospho-sugar transferases"/>
    <property type="match status" value="1"/>
</dbReference>
<feature type="non-terminal residue" evidence="2">
    <location>
        <position position="192"/>
    </location>
</feature>
<dbReference type="Gene3D" id="3.90.550.10">
    <property type="entry name" value="Spore Coat Polysaccharide Biosynthesis Protein SpsA, Chain A"/>
    <property type="match status" value="1"/>
</dbReference>
<dbReference type="InterPro" id="IPR001173">
    <property type="entry name" value="Glyco_trans_2-like"/>
</dbReference>
<gene>
    <name evidence="2" type="ORF">METZ01_LOCUS301737</name>
</gene>
<evidence type="ECO:0000313" key="2">
    <source>
        <dbReference type="EMBL" id="SVC48883.1"/>
    </source>
</evidence>
<accession>A0A382MIQ5</accession>
<feature type="non-terminal residue" evidence="2">
    <location>
        <position position="1"/>
    </location>
</feature>